<dbReference type="Proteomes" id="UP000605846">
    <property type="component" value="Unassembled WGS sequence"/>
</dbReference>
<gene>
    <name evidence="2" type="ORF">EC973_008371</name>
</gene>
<accession>A0A8H7BN43</accession>
<keyword evidence="1" id="KW-0732">Signal</keyword>
<evidence type="ECO:0000313" key="2">
    <source>
        <dbReference type="EMBL" id="KAF7726864.1"/>
    </source>
</evidence>
<feature type="chain" id="PRO_5034431904" evidence="1">
    <location>
        <begin position="19"/>
        <end position="71"/>
    </location>
</feature>
<sequence>MKFSILFAAVAFFAIVSGAPCRESSNTQKIENSGNTGGNGGSGINVLNGFLEKGVLNSNNDSKSFTQTAGK</sequence>
<reference evidence="2" key="1">
    <citation type="submission" date="2020-01" db="EMBL/GenBank/DDBJ databases">
        <title>Genome Sequencing of Three Apophysomyces-Like Fungal Strains Confirms a Novel Fungal Genus in the Mucoromycota with divergent Burkholderia-like Endosymbiotic Bacteria.</title>
        <authorList>
            <person name="Stajich J.E."/>
            <person name="Macias A.M."/>
            <person name="Carter-House D."/>
            <person name="Lovett B."/>
            <person name="Kasson L.R."/>
            <person name="Berry K."/>
            <person name="Grigoriev I."/>
            <person name="Chang Y."/>
            <person name="Spatafora J."/>
            <person name="Kasson M.T."/>
        </authorList>
    </citation>
    <scope>NUCLEOTIDE SEQUENCE</scope>
    <source>
        <strain evidence="2">NRRL A-21654</strain>
    </source>
</reference>
<comment type="caution">
    <text evidence="2">The sequence shown here is derived from an EMBL/GenBank/DDBJ whole genome shotgun (WGS) entry which is preliminary data.</text>
</comment>
<protein>
    <submittedName>
        <fullName evidence="2">Uncharacterized protein</fullName>
    </submittedName>
</protein>
<evidence type="ECO:0000313" key="3">
    <source>
        <dbReference type="Proteomes" id="UP000605846"/>
    </source>
</evidence>
<dbReference type="EMBL" id="JABAYA010000070">
    <property type="protein sequence ID" value="KAF7726864.1"/>
    <property type="molecule type" value="Genomic_DNA"/>
</dbReference>
<organism evidence="2 3">
    <name type="scientific">Apophysomyces ossiformis</name>
    <dbReference type="NCBI Taxonomy" id="679940"/>
    <lineage>
        <taxon>Eukaryota</taxon>
        <taxon>Fungi</taxon>
        <taxon>Fungi incertae sedis</taxon>
        <taxon>Mucoromycota</taxon>
        <taxon>Mucoromycotina</taxon>
        <taxon>Mucoromycetes</taxon>
        <taxon>Mucorales</taxon>
        <taxon>Mucorineae</taxon>
        <taxon>Mucoraceae</taxon>
        <taxon>Apophysomyces</taxon>
    </lineage>
</organism>
<dbReference type="AlphaFoldDB" id="A0A8H7BN43"/>
<evidence type="ECO:0000256" key="1">
    <source>
        <dbReference type="SAM" id="SignalP"/>
    </source>
</evidence>
<name>A0A8H7BN43_9FUNG</name>
<feature type="signal peptide" evidence="1">
    <location>
        <begin position="1"/>
        <end position="18"/>
    </location>
</feature>
<keyword evidence="3" id="KW-1185">Reference proteome</keyword>
<proteinExistence type="predicted"/>